<feature type="transmembrane region" description="Helical" evidence="1">
    <location>
        <begin position="130"/>
        <end position="152"/>
    </location>
</feature>
<gene>
    <name evidence="2" type="ORF">CLW00_11125</name>
</gene>
<name>A0A2T0WG44_9BACT</name>
<protein>
    <recommendedName>
        <fullName evidence="4">Glycosyltransferase RgtA/B/C/D-like domain-containing protein</fullName>
    </recommendedName>
</protein>
<evidence type="ECO:0008006" key="4">
    <source>
        <dbReference type="Google" id="ProtNLM"/>
    </source>
</evidence>
<evidence type="ECO:0000313" key="3">
    <source>
        <dbReference type="Proteomes" id="UP000238157"/>
    </source>
</evidence>
<feature type="transmembrane region" description="Helical" evidence="1">
    <location>
        <begin position="351"/>
        <end position="369"/>
    </location>
</feature>
<feature type="transmembrane region" description="Helical" evidence="1">
    <location>
        <begin position="12"/>
        <end position="30"/>
    </location>
</feature>
<feature type="transmembrane region" description="Helical" evidence="1">
    <location>
        <begin position="312"/>
        <end position="331"/>
    </location>
</feature>
<feature type="transmembrane region" description="Helical" evidence="1">
    <location>
        <begin position="215"/>
        <end position="234"/>
    </location>
</feature>
<proteinExistence type="predicted"/>
<evidence type="ECO:0000256" key="1">
    <source>
        <dbReference type="SAM" id="Phobius"/>
    </source>
</evidence>
<keyword evidence="3" id="KW-1185">Reference proteome</keyword>
<comment type="caution">
    <text evidence="2">The sequence shown here is derived from an EMBL/GenBank/DDBJ whole genome shotgun (WGS) entry which is preliminary data.</text>
</comment>
<sequence length="575" mass="68478">MKENSSKFIFQKDFWLGLVLILIFFSHYILMGQNSIWYANDYAELIIHWYTLLIEQDGLWKANEYPISGMLDTLPRGSFASEFFLKTWLFYFFKPYTAIVINKLLIHVLAYLAAYHFLEHFLPKESRKLIPYYALIWAVIPFWPEAGIGLAFTPSLFLVFYSLQKGERFSLLHVLVIGLYCFYSSLNLNGLFVAFALFFYGLAGFYQSGKMRWKFWLALAGFTLLFCIFNFRLFDIYYFQRDWFVPHRVEYDIYSFVRYHDNILLRYVEILFLGNIHAGYVVPLFYIILLGFLAMQLFSIEKSALFHPLMKVFVAINFVALFAAMITFRPWVEQIPALLLIRQFTIDRFYFLIYPLMVFSVIFVLDWLWNLKKRKTLTGILIFIFVVYPLIALDNNAKNYLLKPILGTGEKYPTYREFFAEDQFQQIKNFLQEQSPYGFKVASLGFHPAISSFNGMQAIDGYTMNYPLAYKDDLYEVIKEELGSTDRENWLYWHFKGWGNKAYLFNQTHKDDFMRMKWLESKVIYHPKYNYEKMKALGCRFILSIDPVIDEQHLEFLKKSEHPQSAWNIHIYKIK</sequence>
<dbReference type="InterPro" id="IPR046107">
    <property type="entry name" value="DUF6044"/>
</dbReference>
<dbReference type="RefSeq" id="WP_106134864.1">
    <property type="nucleotide sequence ID" value="NZ_PVTR01000011.1"/>
</dbReference>
<dbReference type="AlphaFoldDB" id="A0A2T0WG44"/>
<feature type="transmembrane region" description="Helical" evidence="1">
    <location>
        <begin position="280"/>
        <end position="300"/>
    </location>
</feature>
<organism evidence="2 3">
    <name type="scientific">Mongoliibacter ruber</name>
    <dbReference type="NCBI Taxonomy" id="1750599"/>
    <lineage>
        <taxon>Bacteria</taxon>
        <taxon>Pseudomonadati</taxon>
        <taxon>Bacteroidota</taxon>
        <taxon>Cytophagia</taxon>
        <taxon>Cytophagales</taxon>
        <taxon>Cyclobacteriaceae</taxon>
        <taxon>Mongoliibacter</taxon>
    </lineage>
</organism>
<dbReference type="Proteomes" id="UP000238157">
    <property type="component" value="Unassembled WGS sequence"/>
</dbReference>
<keyword evidence="1" id="KW-0472">Membrane</keyword>
<dbReference type="OrthoDB" id="2349131at2"/>
<accession>A0A2T0WG44</accession>
<dbReference type="Pfam" id="PF19510">
    <property type="entry name" value="DUF6044"/>
    <property type="match status" value="1"/>
</dbReference>
<evidence type="ECO:0000313" key="2">
    <source>
        <dbReference type="EMBL" id="PRY85683.1"/>
    </source>
</evidence>
<dbReference type="EMBL" id="PVTR01000011">
    <property type="protein sequence ID" value="PRY85683.1"/>
    <property type="molecule type" value="Genomic_DNA"/>
</dbReference>
<feature type="transmembrane region" description="Helical" evidence="1">
    <location>
        <begin position="376"/>
        <end position="393"/>
    </location>
</feature>
<feature type="transmembrane region" description="Helical" evidence="1">
    <location>
        <begin position="172"/>
        <end position="203"/>
    </location>
</feature>
<feature type="transmembrane region" description="Helical" evidence="1">
    <location>
        <begin position="96"/>
        <end position="118"/>
    </location>
</feature>
<keyword evidence="1" id="KW-0812">Transmembrane</keyword>
<reference evidence="2 3" key="1">
    <citation type="submission" date="2018-03" db="EMBL/GenBank/DDBJ databases">
        <title>Genomic Encyclopedia of Archaeal and Bacterial Type Strains, Phase II (KMG-II): from individual species to whole genera.</title>
        <authorList>
            <person name="Goeker M."/>
        </authorList>
    </citation>
    <scope>NUCLEOTIDE SEQUENCE [LARGE SCALE GENOMIC DNA]</scope>
    <source>
        <strain evidence="2 3">DSM 27929</strain>
    </source>
</reference>
<keyword evidence="1" id="KW-1133">Transmembrane helix</keyword>